<evidence type="ECO:0000256" key="8">
    <source>
        <dbReference type="SAM" id="Phobius"/>
    </source>
</evidence>
<evidence type="ECO:0000256" key="4">
    <source>
        <dbReference type="ARBA" id="ARBA00022692"/>
    </source>
</evidence>
<keyword evidence="4 8" id="KW-0812">Transmembrane</keyword>
<accession>A0A9P5TBB5</accession>
<keyword evidence="5 8" id="KW-1133">Transmembrane helix</keyword>
<feature type="transmembrane region" description="Helical" evidence="8">
    <location>
        <begin position="73"/>
        <end position="95"/>
    </location>
</feature>
<dbReference type="EMBL" id="WHVB01000004">
    <property type="protein sequence ID" value="KAF8483454.1"/>
    <property type="molecule type" value="Genomic_DNA"/>
</dbReference>
<evidence type="ECO:0000256" key="1">
    <source>
        <dbReference type="ARBA" id="ARBA00004651"/>
    </source>
</evidence>
<dbReference type="AlphaFoldDB" id="A0A9P5TBB5"/>
<dbReference type="Proteomes" id="UP000759537">
    <property type="component" value="Unassembled WGS sequence"/>
</dbReference>
<evidence type="ECO:0000256" key="3">
    <source>
        <dbReference type="ARBA" id="ARBA00022475"/>
    </source>
</evidence>
<proteinExistence type="predicted"/>
<comment type="caution">
    <text evidence="9">The sequence shown here is derived from an EMBL/GenBank/DDBJ whole genome shotgun (WGS) entry which is preliminary data.</text>
</comment>
<dbReference type="InterPro" id="IPR044669">
    <property type="entry name" value="YneE/VCCN1/2-like"/>
</dbReference>
<evidence type="ECO:0000313" key="9">
    <source>
        <dbReference type="EMBL" id="KAF8483454.1"/>
    </source>
</evidence>
<feature type="transmembrane region" description="Helical" evidence="8">
    <location>
        <begin position="409"/>
        <end position="428"/>
    </location>
</feature>
<organism evidence="9 10">
    <name type="scientific">Russula ochroleuca</name>
    <dbReference type="NCBI Taxonomy" id="152965"/>
    <lineage>
        <taxon>Eukaryota</taxon>
        <taxon>Fungi</taxon>
        <taxon>Dikarya</taxon>
        <taxon>Basidiomycota</taxon>
        <taxon>Agaricomycotina</taxon>
        <taxon>Agaricomycetes</taxon>
        <taxon>Russulales</taxon>
        <taxon>Russulaceae</taxon>
        <taxon>Russula</taxon>
    </lineage>
</organism>
<dbReference type="GO" id="GO:0005254">
    <property type="term" value="F:chloride channel activity"/>
    <property type="evidence" value="ECO:0007669"/>
    <property type="project" value="InterPro"/>
</dbReference>
<dbReference type="Pfam" id="PF25539">
    <property type="entry name" value="Bestrophin_2"/>
    <property type="match status" value="2"/>
</dbReference>
<reference evidence="9" key="1">
    <citation type="submission" date="2019-10" db="EMBL/GenBank/DDBJ databases">
        <authorList>
            <consortium name="DOE Joint Genome Institute"/>
            <person name="Kuo A."/>
            <person name="Miyauchi S."/>
            <person name="Kiss E."/>
            <person name="Drula E."/>
            <person name="Kohler A."/>
            <person name="Sanchez-Garcia M."/>
            <person name="Andreopoulos B."/>
            <person name="Barry K.W."/>
            <person name="Bonito G."/>
            <person name="Buee M."/>
            <person name="Carver A."/>
            <person name="Chen C."/>
            <person name="Cichocki N."/>
            <person name="Clum A."/>
            <person name="Culley D."/>
            <person name="Crous P.W."/>
            <person name="Fauchery L."/>
            <person name="Girlanda M."/>
            <person name="Hayes R."/>
            <person name="Keri Z."/>
            <person name="LaButti K."/>
            <person name="Lipzen A."/>
            <person name="Lombard V."/>
            <person name="Magnuson J."/>
            <person name="Maillard F."/>
            <person name="Morin E."/>
            <person name="Murat C."/>
            <person name="Nolan M."/>
            <person name="Ohm R."/>
            <person name="Pangilinan J."/>
            <person name="Pereira M."/>
            <person name="Perotto S."/>
            <person name="Peter M."/>
            <person name="Riley R."/>
            <person name="Sitrit Y."/>
            <person name="Stielow B."/>
            <person name="Szollosi G."/>
            <person name="Zifcakova L."/>
            <person name="Stursova M."/>
            <person name="Spatafora J.W."/>
            <person name="Tedersoo L."/>
            <person name="Vaario L.-M."/>
            <person name="Yamada A."/>
            <person name="Yan M."/>
            <person name="Wang P."/>
            <person name="Xu J."/>
            <person name="Bruns T."/>
            <person name="Baldrian P."/>
            <person name="Vilgalys R."/>
            <person name="Henrissat B."/>
            <person name="Grigoriev I.V."/>
            <person name="Hibbett D."/>
            <person name="Nagy L.G."/>
            <person name="Martin F.M."/>
        </authorList>
    </citation>
    <scope>NUCLEOTIDE SEQUENCE</scope>
    <source>
        <strain evidence="9">Prilba</strain>
    </source>
</reference>
<keyword evidence="2" id="KW-0813">Transport</keyword>
<comment type="subcellular location">
    <subcellularLocation>
        <location evidence="1">Cell membrane</location>
        <topology evidence="1">Multi-pass membrane protein</topology>
    </subcellularLocation>
</comment>
<evidence type="ECO:0000256" key="6">
    <source>
        <dbReference type="ARBA" id="ARBA00023065"/>
    </source>
</evidence>
<gene>
    <name evidence="9" type="ORF">DFH94DRAFT_689948</name>
</gene>
<dbReference type="OrthoDB" id="1368at2759"/>
<keyword evidence="10" id="KW-1185">Reference proteome</keyword>
<reference evidence="9" key="2">
    <citation type="journal article" date="2020" name="Nat. Commun.">
        <title>Large-scale genome sequencing of mycorrhizal fungi provides insights into the early evolution of symbiotic traits.</title>
        <authorList>
            <person name="Miyauchi S."/>
            <person name="Kiss E."/>
            <person name="Kuo A."/>
            <person name="Drula E."/>
            <person name="Kohler A."/>
            <person name="Sanchez-Garcia M."/>
            <person name="Morin E."/>
            <person name="Andreopoulos B."/>
            <person name="Barry K.W."/>
            <person name="Bonito G."/>
            <person name="Buee M."/>
            <person name="Carver A."/>
            <person name="Chen C."/>
            <person name="Cichocki N."/>
            <person name="Clum A."/>
            <person name="Culley D."/>
            <person name="Crous P.W."/>
            <person name="Fauchery L."/>
            <person name="Girlanda M."/>
            <person name="Hayes R.D."/>
            <person name="Keri Z."/>
            <person name="LaButti K."/>
            <person name="Lipzen A."/>
            <person name="Lombard V."/>
            <person name="Magnuson J."/>
            <person name="Maillard F."/>
            <person name="Murat C."/>
            <person name="Nolan M."/>
            <person name="Ohm R.A."/>
            <person name="Pangilinan J."/>
            <person name="Pereira M.F."/>
            <person name="Perotto S."/>
            <person name="Peter M."/>
            <person name="Pfister S."/>
            <person name="Riley R."/>
            <person name="Sitrit Y."/>
            <person name="Stielow J.B."/>
            <person name="Szollosi G."/>
            <person name="Zifcakova L."/>
            <person name="Stursova M."/>
            <person name="Spatafora J.W."/>
            <person name="Tedersoo L."/>
            <person name="Vaario L.M."/>
            <person name="Yamada A."/>
            <person name="Yan M."/>
            <person name="Wang P."/>
            <person name="Xu J."/>
            <person name="Bruns T."/>
            <person name="Baldrian P."/>
            <person name="Vilgalys R."/>
            <person name="Dunand C."/>
            <person name="Henrissat B."/>
            <person name="Grigoriev I.V."/>
            <person name="Hibbett D."/>
            <person name="Nagy L.G."/>
            <person name="Martin F.M."/>
        </authorList>
    </citation>
    <scope>NUCLEOTIDE SEQUENCE</scope>
    <source>
        <strain evidence="9">Prilba</strain>
    </source>
</reference>
<dbReference type="PANTHER" id="PTHR33281">
    <property type="entry name" value="UPF0187 PROTEIN YNEE"/>
    <property type="match status" value="1"/>
</dbReference>
<evidence type="ECO:0000256" key="7">
    <source>
        <dbReference type="ARBA" id="ARBA00023136"/>
    </source>
</evidence>
<protein>
    <submittedName>
        <fullName evidence="9">UPF0187-domain-containing protein</fullName>
    </submittedName>
</protein>
<evidence type="ECO:0000256" key="2">
    <source>
        <dbReference type="ARBA" id="ARBA00022448"/>
    </source>
</evidence>
<name>A0A9P5TBB5_9AGAM</name>
<keyword evidence="7 8" id="KW-0472">Membrane</keyword>
<sequence>MAALLRRARRSSTGDHDLLLATDSHGTTTASFVSISTLFAWTFGSGAVFWRIWPAVLMHTLFATGVTVVSLRTQMVVAISNVMLTVLGVVIGFVISYRVSCGYDQYWMGRTAWSNVVKNIQTLSRLIWFHVPLRLTPKTPQELAQPVAPPRSKEEAETVMGEKRVALELLEGFATSLKHHLRGEQGIYYDDLYDLVKPLHEHPHNITSKSPNAADRPWLARGKSGNGPLIPPITAYGSVSISRTVSSSSRSVRPALLPASSQHSPSLIDRVSADLIPFAASIRGFFNIFRSNEISDTQPGIDIVNHAGVQRQWATGVPVLGRKGRARGNENLPVEIIRLLSDWFAILEERMTVPGTSLGAMIEYVAALEDSLAAAERTLTTPLPFVYAVHIRTVWIYLFFLPFQLVAQFSWYTIPGVALASFIYLGFLSAGDEIGQPFGYDENDLDLDLICRDMIHADLSRLKETPGVNVFLGQHEAMPHDAPAQAAADLLEM</sequence>
<evidence type="ECO:0000256" key="5">
    <source>
        <dbReference type="ARBA" id="ARBA00022989"/>
    </source>
</evidence>
<keyword evidence="3" id="KW-1003">Cell membrane</keyword>
<feature type="transmembrane region" description="Helical" evidence="8">
    <location>
        <begin position="32"/>
        <end position="53"/>
    </location>
</feature>
<feature type="transmembrane region" description="Helical" evidence="8">
    <location>
        <begin position="385"/>
        <end position="403"/>
    </location>
</feature>
<keyword evidence="6" id="KW-0406">Ion transport</keyword>
<dbReference type="GO" id="GO:0005886">
    <property type="term" value="C:plasma membrane"/>
    <property type="evidence" value="ECO:0007669"/>
    <property type="project" value="UniProtKB-SubCell"/>
</dbReference>
<evidence type="ECO:0000313" key="10">
    <source>
        <dbReference type="Proteomes" id="UP000759537"/>
    </source>
</evidence>
<dbReference type="PANTHER" id="PTHR33281:SF19">
    <property type="entry name" value="VOLTAGE-DEPENDENT ANION CHANNEL-FORMING PROTEIN YNEE"/>
    <property type="match status" value="1"/>
</dbReference>